<accession>A0A8H6I1A5</accession>
<comment type="caution">
    <text evidence="1">The sequence shown here is derived from an EMBL/GenBank/DDBJ whole genome shotgun (WGS) entry which is preliminary data.</text>
</comment>
<keyword evidence="2" id="KW-1185">Reference proteome</keyword>
<reference evidence="1 2" key="1">
    <citation type="submission" date="2020-07" db="EMBL/GenBank/DDBJ databases">
        <title>Comparative genomics of pyrophilous fungi reveals a link between fire events and developmental genes.</title>
        <authorList>
            <consortium name="DOE Joint Genome Institute"/>
            <person name="Steindorff A.S."/>
            <person name="Carver A."/>
            <person name="Calhoun S."/>
            <person name="Stillman K."/>
            <person name="Liu H."/>
            <person name="Lipzen A."/>
            <person name="Pangilinan J."/>
            <person name="Labutti K."/>
            <person name="Bruns T.D."/>
            <person name="Grigoriev I.V."/>
        </authorList>
    </citation>
    <scope>NUCLEOTIDE SEQUENCE [LARGE SCALE GENOMIC DNA]</scope>
    <source>
        <strain evidence="1 2">CBS 144469</strain>
    </source>
</reference>
<sequence>IVRLLTLGDLLKLSAIPRIQHSVRKHLKGRVSRTLVSFRLREQDTLNRMIETGTVLSGSAALEIVSPGTCKPRDLNFYCPSGAAQRFISLILETEGFVEENKPFKVLMAERTPFSRFEVNNGVKRLYRLVHLSSKMVVNVVESVSASPIAPLLFFHSTLLMNYVSGDSVVSLYPSLTYEGTG</sequence>
<dbReference type="OrthoDB" id="3067340at2759"/>
<dbReference type="Proteomes" id="UP000521943">
    <property type="component" value="Unassembled WGS sequence"/>
</dbReference>
<dbReference type="AlphaFoldDB" id="A0A8H6I1A5"/>
<name>A0A8H6I1A5_9AGAR</name>
<feature type="non-terminal residue" evidence="1">
    <location>
        <position position="182"/>
    </location>
</feature>
<evidence type="ECO:0000313" key="1">
    <source>
        <dbReference type="EMBL" id="KAF6756112.1"/>
    </source>
</evidence>
<feature type="non-terminal residue" evidence="1">
    <location>
        <position position="1"/>
    </location>
</feature>
<dbReference type="EMBL" id="JACGCI010000027">
    <property type="protein sequence ID" value="KAF6756112.1"/>
    <property type="molecule type" value="Genomic_DNA"/>
</dbReference>
<evidence type="ECO:0000313" key="2">
    <source>
        <dbReference type="Proteomes" id="UP000521943"/>
    </source>
</evidence>
<protein>
    <submittedName>
        <fullName evidence="1">Uncharacterized protein</fullName>
    </submittedName>
</protein>
<organism evidence="1 2">
    <name type="scientific">Ephemerocybe angulata</name>
    <dbReference type="NCBI Taxonomy" id="980116"/>
    <lineage>
        <taxon>Eukaryota</taxon>
        <taxon>Fungi</taxon>
        <taxon>Dikarya</taxon>
        <taxon>Basidiomycota</taxon>
        <taxon>Agaricomycotina</taxon>
        <taxon>Agaricomycetes</taxon>
        <taxon>Agaricomycetidae</taxon>
        <taxon>Agaricales</taxon>
        <taxon>Agaricineae</taxon>
        <taxon>Psathyrellaceae</taxon>
        <taxon>Ephemerocybe</taxon>
    </lineage>
</organism>
<proteinExistence type="predicted"/>
<gene>
    <name evidence="1" type="ORF">DFP72DRAFT_1117584</name>
</gene>